<keyword evidence="9" id="KW-0788">Thiol protease</keyword>
<evidence type="ECO:0000256" key="11">
    <source>
        <dbReference type="ARBA" id="ARBA00031500"/>
    </source>
</evidence>
<dbReference type="Pfam" id="PF22486">
    <property type="entry name" value="MATH_2"/>
    <property type="match status" value="1"/>
</dbReference>
<evidence type="ECO:0000256" key="1">
    <source>
        <dbReference type="ARBA" id="ARBA00000707"/>
    </source>
</evidence>
<dbReference type="SMART" id="SM00061">
    <property type="entry name" value="MATH"/>
    <property type="match status" value="1"/>
</dbReference>
<dbReference type="InterPro" id="IPR029346">
    <property type="entry name" value="USP_C"/>
</dbReference>
<keyword evidence="8" id="KW-0378">Hydrolase</keyword>
<dbReference type="AlphaFoldDB" id="A0A336LGW1"/>
<dbReference type="Pfam" id="PF00443">
    <property type="entry name" value="UCH"/>
    <property type="match status" value="1"/>
</dbReference>
<dbReference type="GO" id="GO:0005829">
    <property type="term" value="C:cytosol"/>
    <property type="evidence" value="ECO:0007669"/>
    <property type="project" value="TreeGrafter"/>
</dbReference>
<dbReference type="SUPFAM" id="SSF54001">
    <property type="entry name" value="Cysteine proteinases"/>
    <property type="match status" value="1"/>
</dbReference>
<organism evidence="15">
    <name type="scientific">Culicoides sonorensis</name>
    <name type="common">Biting midge</name>
    <dbReference type="NCBI Taxonomy" id="179676"/>
    <lineage>
        <taxon>Eukaryota</taxon>
        <taxon>Metazoa</taxon>
        <taxon>Ecdysozoa</taxon>
        <taxon>Arthropoda</taxon>
        <taxon>Hexapoda</taxon>
        <taxon>Insecta</taxon>
        <taxon>Pterygota</taxon>
        <taxon>Neoptera</taxon>
        <taxon>Endopterygota</taxon>
        <taxon>Diptera</taxon>
        <taxon>Nematocera</taxon>
        <taxon>Chironomoidea</taxon>
        <taxon>Ceratopogonidae</taxon>
        <taxon>Ceratopogoninae</taxon>
        <taxon>Culicoides</taxon>
        <taxon>Monoculicoides</taxon>
    </lineage>
</organism>
<dbReference type="FunFam" id="2.60.210.10:FF:000014">
    <property type="entry name" value="Ubiquitin carboxyl-terminal hydrolase 7"/>
    <property type="match status" value="1"/>
</dbReference>
<evidence type="ECO:0000256" key="10">
    <source>
        <dbReference type="ARBA" id="ARBA00023242"/>
    </source>
</evidence>
<dbReference type="FunFam" id="3.90.70.10:FF:000005">
    <property type="entry name" value="Ubiquitin carboxyl-terminal hydrolase 7"/>
    <property type="match status" value="1"/>
</dbReference>
<dbReference type="Pfam" id="PF12436">
    <property type="entry name" value="USP7_ICP0_bdg"/>
    <property type="match status" value="1"/>
</dbReference>
<keyword evidence="6" id="KW-0645">Protease</keyword>
<dbReference type="GO" id="GO:0031647">
    <property type="term" value="P:regulation of protein stability"/>
    <property type="evidence" value="ECO:0007669"/>
    <property type="project" value="TreeGrafter"/>
</dbReference>
<feature type="domain" description="USP" evidence="14">
    <location>
        <begin position="178"/>
        <end position="486"/>
    </location>
</feature>
<evidence type="ECO:0000256" key="3">
    <source>
        <dbReference type="ARBA" id="ARBA00009085"/>
    </source>
</evidence>
<dbReference type="PANTHER" id="PTHR24006">
    <property type="entry name" value="UBIQUITIN CARBOXYL-TERMINAL HYDROLASE"/>
    <property type="match status" value="1"/>
</dbReference>
<dbReference type="OMA" id="HTAHHRF"/>
<protein>
    <recommendedName>
        <fullName evidence="5">Ubiquitin carboxyl-terminal hydrolase 7</fullName>
        <ecNumber evidence="4">3.4.19.12</ecNumber>
    </recommendedName>
    <alternativeName>
        <fullName evidence="12">Ubiquitin thioesterase 7</fullName>
    </alternativeName>
    <alternativeName>
        <fullName evidence="11">Ubiquitin-specific-processing protease 7</fullName>
    </alternativeName>
</protein>
<dbReference type="GO" id="GO:0016579">
    <property type="term" value="P:protein deubiquitination"/>
    <property type="evidence" value="ECO:0007669"/>
    <property type="project" value="InterPro"/>
</dbReference>
<comment type="similarity">
    <text evidence="3">Belongs to the peptidase C19 family.</text>
</comment>
<dbReference type="GO" id="GO:0005634">
    <property type="term" value="C:nucleus"/>
    <property type="evidence" value="ECO:0007669"/>
    <property type="project" value="UniProtKB-SubCell"/>
</dbReference>
<name>A0A336LGW1_CULSO</name>
<evidence type="ECO:0000256" key="9">
    <source>
        <dbReference type="ARBA" id="ARBA00022807"/>
    </source>
</evidence>
<dbReference type="CDD" id="cd02659">
    <property type="entry name" value="peptidase_C19C"/>
    <property type="match status" value="1"/>
</dbReference>
<dbReference type="SUPFAM" id="SSF49599">
    <property type="entry name" value="TRAF domain-like"/>
    <property type="match status" value="1"/>
</dbReference>
<dbReference type="InterPro" id="IPR008974">
    <property type="entry name" value="TRAF-like"/>
</dbReference>
<evidence type="ECO:0000256" key="6">
    <source>
        <dbReference type="ARBA" id="ARBA00022670"/>
    </source>
</evidence>
<dbReference type="InterPro" id="IPR028889">
    <property type="entry name" value="USP"/>
</dbReference>
<keyword evidence="7" id="KW-0833">Ubl conjugation pathway</keyword>
<gene>
    <name evidence="15" type="primary">CSON011454</name>
</gene>
<dbReference type="InterPro" id="IPR001394">
    <property type="entry name" value="Peptidase_C19_UCH"/>
</dbReference>
<accession>A0A336LGW1</accession>
<evidence type="ECO:0000256" key="2">
    <source>
        <dbReference type="ARBA" id="ARBA00004123"/>
    </source>
</evidence>
<dbReference type="Gene3D" id="3.10.20.90">
    <property type="entry name" value="Phosphatidylinositol 3-kinase Catalytic Subunit, Chain A, domain 1"/>
    <property type="match status" value="2"/>
</dbReference>
<dbReference type="InterPro" id="IPR038765">
    <property type="entry name" value="Papain-like_cys_pep_sf"/>
</dbReference>
<dbReference type="InterPro" id="IPR050164">
    <property type="entry name" value="Peptidase_C19"/>
</dbReference>
<dbReference type="InterPro" id="IPR024729">
    <property type="entry name" value="USP7_ICP0-binding_dom"/>
</dbReference>
<dbReference type="EC" id="3.4.19.12" evidence="4"/>
<dbReference type="InterPro" id="IPR002083">
    <property type="entry name" value="MATH/TRAF_dom"/>
</dbReference>
<evidence type="ECO:0000256" key="7">
    <source>
        <dbReference type="ARBA" id="ARBA00022786"/>
    </source>
</evidence>
<evidence type="ECO:0000259" key="13">
    <source>
        <dbReference type="PROSITE" id="PS50144"/>
    </source>
</evidence>
<dbReference type="GO" id="GO:0004843">
    <property type="term" value="F:cysteine-type deubiquitinase activity"/>
    <property type="evidence" value="ECO:0007669"/>
    <property type="project" value="UniProtKB-EC"/>
</dbReference>
<dbReference type="VEuPathDB" id="VectorBase:CSON011454"/>
<dbReference type="EMBL" id="UFQT01000004">
    <property type="protein sequence ID" value="SSX17214.1"/>
    <property type="molecule type" value="Genomic_DNA"/>
</dbReference>
<dbReference type="GO" id="GO:0006508">
    <property type="term" value="P:proteolysis"/>
    <property type="evidence" value="ECO:0007669"/>
    <property type="project" value="UniProtKB-KW"/>
</dbReference>
<dbReference type="Gene3D" id="2.60.210.10">
    <property type="entry name" value="Apoptosis, Tumor Necrosis Factor Receptor Associated Protein 2, Chain A"/>
    <property type="match status" value="1"/>
</dbReference>
<dbReference type="Pfam" id="PF14533">
    <property type="entry name" value="USP7_C2"/>
    <property type="match status" value="1"/>
</dbReference>
<evidence type="ECO:0000256" key="12">
    <source>
        <dbReference type="ARBA" id="ARBA00031508"/>
    </source>
</evidence>
<comment type="catalytic activity">
    <reaction evidence="1">
        <text>Thiol-dependent hydrolysis of ester, thioester, amide, peptide and isopeptide bonds formed by the C-terminal Gly of ubiquitin (a 76-residue protein attached to proteins as an intracellular targeting signal).</text>
        <dbReference type="EC" id="3.4.19.12"/>
    </reaction>
</comment>
<comment type="subcellular location">
    <subcellularLocation>
        <location evidence="2">Nucleus</location>
    </subcellularLocation>
</comment>
<reference evidence="15" key="1">
    <citation type="submission" date="2018-07" db="EMBL/GenBank/DDBJ databases">
        <authorList>
            <person name="Quirk P.G."/>
            <person name="Krulwich T.A."/>
        </authorList>
    </citation>
    <scope>NUCLEOTIDE SEQUENCE</scope>
</reference>
<sequence length="1060" mass="122266">MDCDNTQYTDEIEAMEIQNIDSCLNEDVEDQARSEAEFSFKIENFSKMNQQHLSPAHYVRSLPWKIMAVPRIQDGVRYLGFFLQCNAENESTNWTCHASAELKILPQKPMSEPFSRKINHLFHSKENDWGFSHFMAWDEILNPDKGYCFNDSIILEVHVTADAPHGVSWDSKKHTGYVGLKNQGATCYMNSLLQTLYFTNQLRKAVYKMPTESDDSTKSVALALQRVFYDLQFSDKPVGTKKLTKSFGWETLDSFMQHDVQEFLRVLLDKLESKMKGTCIEGTVPKLFEGKMISYIKCKNVPYTSSRIETYYDIQLNIKGKLNIEESFKDYVATELLNGDNRYDAGEYGLQDAEKGVIFSSFPPILHLHLMRFQYDPITDNSIKFNDRFEFSDVIKLDKFLEQPESTPATYILHAVLVHSGDNHGGHYVVFINTDGKNRWCKFDDDVVSCCKKEEAINQNYGGDDDDLNLNTRNCSNAYMLVYIRESELKNVLQEVTAEDIPDELNERLKEEKHMENIKRIERNEAGSVVTISVVLEDYFETHQTSDLFNIERVNPRVFKIKKNTKISELVKIMASAFNVPISKMRIWPLVQKSMQSVRPVSFDFIEKGNDLIGHYIGNQNNWQLFVEFLAYEAPQQSLPQFDKDNEVFLFTKFYDPESKRLNYCGSVNVSIGSKFLDIVPKLNMKVDFPEKTELMLYRENGNTVELLNNLNDPFKKTVDCQVIIFQKVQHDSSLELPTVEDYFKDLLNRIEVTFIDKSNINDGGFVLELSNRANYEQMAKAVAHRINTDPYTIQFFKCQNYKDVPGTALSCSYTGNLNSIFQCTPKAMKKIFYQKLSMNINELESKKQFKCLWLSPNMKDEKELILYPTKSGTVKTLLEEAAKVVEFSENGTKRLRISEIAAHKIMPGPPEDTQLNALQPGTENLTSQKIYRLEEIPPDEIDIAPNEMLIPVSHFYKEVYNTFGTPFFIKVSQDEPFSNIKARIQKKLGIPDKEFEKFKFAIISMGRIEHITDDLTKINLAAFNASPSSARPFLGLEHVNKSQKRSRFNYLEKAIKIYN</sequence>
<keyword evidence="10" id="KW-0539">Nucleus</keyword>
<dbReference type="Gene3D" id="3.90.70.10">
    <property type="entry name" value="Cysteine proteinases"/>
    <property type="match status" value="1"/>
</dbReference>
<dbReference type="PROSITE" id="PS50235">
    <property type="entry name" value="USP_3"/>
    <property type="match status" value="1"/>
</dbReference>
<feature type="domain" description="MATH" evidence="13">
    <location>
        <begin position="35"/>
        <end position="159"/>
    </location>
</feature>
<evidence type="ECO:0000259" key="14">
    <source>
        <dbReference type="PROSITE" id="PS50235"/>
    </source>
</evidence>
<dbReference type="PROSITE" id="PS00973">
    <property type="entry name" value="USP_2"/>
    <property type="match status" value="1"/>
</dbReference>
<dbReference type="PROSITE" id="PS50144">
    <property type="entry name" value="MATH"/>
    <property type="match status" value="1"/>
</dbReference>
<evidence type="ECO:0000256" key="8">
    <source>
        <dbReference type="ARBA" id="ARBA00022801"/>
    </source>
</evidence>
<dbReference type="InterPro" id="IPR018200">
    <property type="entry name" value="USP_CS"/>
</dbReference>
<proteinExistence type="inferred from homology"/>
<dbReference type="PANTHER" id="PTHR24006:SF644">
    <property type="entry name" value="UBIQUITIN CARBOXYL-TERMINAL HYDROLASE 7"/>
    <property type="match status" value="1"/>
</dbReference>
<evidence type="ECO:0000256" key="5">
    <source>
        <dbReference type="ARBA" id="ARBA00021393"/>
    </source>
</evidence>
<evidence type="ECO:0000256" key="4">
    <source>
        <dbReference type="ARBA" id="ARBA00012759"/>
    </source>
</evidence>
<evidence type="ECO:0000313" key="15">
    <source>
        <dbReference type="EMBL" id="SSX17214.1"/>
    </source>
</evidence>
<dbReference type="PROSITE" id="PS00972">
    <property type="entry name" value="USP_1"/>
    <property type="match status" value="1"/>
</dbReference>